<evidence type="ECO:0000256" key="5">
    <source>
        <dbReference type="ARBA" id="ARBA00022967"/>
    </source>
</evidence>
<dbReference type="InterPro" id="IPR017871">
    <property type="entry name" value="ABC_transporter-like_CS"/>
</dbReference>
<protein>
    <submittedName>
        <fullName evidence="9">Maltodextrin ABC transporter ATP-binding protein</fullName>
        <ecNumber evidence="9">3.6.3.20</ecNumber>
    </submittedName>
</protein>
<dbReference type="PANTHER" id="PTHR43875">
    <property type="entry name" value="MALTODEXTRIN IMPORT ATP-BINDING PROTEIN MSMX"/>
    <property type="match status" value="1"/>
</dbReference>
<dbReference type="AlphaFoldDB" id="A0A449B6L0"/>
<keyword evidence="5" id="KW-1278">Translocase</keyword>
<evidence type="ECO:0000256" key="1">
    <source>
        <dbReference type="ARBA" id="ARBA00022448"/>
    </source>
</evidence>
<sequence length="592" mass="66973">MQFKSNNQVLNPNGLPSHIEKLYEQLKAKHEQDMLNAQDQNYVLKIENMDKVYDNGFQAVFGTSIDLKKGEFLSLLGPSGCGKTTTLRAIAGLDLPSSGKVLINGIDVTHSEPSDRDITMVFQNYALFPHLTVKDNIGFGLKANKAKIGAEAEFYKKEIFTKNYINSLKSLVNNITNYNKLVEKQKNLLAKINKKEQSYNDLKDKSKKSSRVAFFKLNGLKSLYESNEKELNFISSQSSRVEEFKAEIAKLSEQLKELAQARKEAKTKDNKKEIIEARIKEASSILGLDYYLDRKPAALSGGQRQRVALGRSIVGNPNLFLMDEPLSNLDAKLRASMRTELRKIHERVGAGTVYVTHDQIEAMTMSDKIAIMSDGFVQQIGAPEEVYKNPANVFVAQFIGTPTMNLLSGKYENGYFVAENLKLQIPVSKRKNIEEGQAIIFGIRPQDIAVDEVVKDSYNVVLKVKVDSKELLGNEIQYNGLIEGTDQKLTFITSTYEKYNNGEIVEVYLMESRIHIFDAKTTISLTSEFNYQTLHSLKNWVESSEKIQIRRDLLEFTKNQAKRGSLTKVAYEFVKKHVKCACKKMCQLKKTK</sequence>
<evidence type="ECO:0000256" key="4">
    <source>
        <dbReference type="ARBA" id="ARBA00022840"/>
    </source>
</evidence>
<dbReference type="Gene3D" id="3.40.50.300">
    <property type="entry name" value="P-loop containing nucleotide triphosphate hydrolases"/>
    <property type="match status" value="2"/>
</dbReference>
<dbReference type="SMART" id="SM00382">
    <property type="entry name" value="AAA"/>
    <property type="match status" value="1"/>
</dbReference>
<keyword evidence="7" id="KW-0175">Coiled coil</keyword>
<dbReference type="SUPFAM" id="SSF52540">
    <property type="entry name" value="P-loop containing nucleoside triphosphate hydrolases"/>
    <property type="match status" value="1"/>
</dbReference>
<feature type="coiled-coil region" evidence="7">
    <location>
        <begin position="168"/>
        <end position="205"/>
    </location>
</feature>
<evidence type="ECO:0000256" key="2">
    <source>
        <dbReference type="ARBA" id="ARBA00022475"/>
    </source>
</evidence>
<dbReference type="Pfam" id="PF17912">
    <property type="entry name" value="OB_MalK"/>
    <property type="match status" value="1"/>
</dbReference>
<dbReference type="PROSITE" id="PS00211">
    <property type="entry name" value="ABC_TRANSPORTER_1"/>
    <property type="match status" value="1"/>
</dbReference>
<organism evidence="9 10">
    <name type="scientific">Mycoplasmopsis columboralis</name>
    <dbReference type="NCBI Taxonomy" id="171282"/>
    <lineage>
        <taxon>Bacteria</taxon>
        <taxon>Bacillati</taxon>
        <taxon>Mycoplasmatota</taxon>
        <taxon>Mycoplasmoidales</taxon>
        <taxon>Metamycoplasmataceae</taxon>
        <taxon>Mycoplasmopsis</taxon>
    </lineage>
</organism>
<dbReference type="InterPro" id="IPR012340">
    <property type="entry name" value="NA-bd_OB-fold"/>
</dbReference>
<dbReference type="InterPro" id="IPR027417">
    <property type="entry name" value="P-loop_NTPase"/>
</dbReference>
<dbReference type="InterPro" id="IPR003593">
    <property type="entry name" value="AAA+_ATPase"/>
</dbReference>
<dbReference type="Gene3D" id="2.40.50.140">
    <property type="entry name" value="Nucleic acid-binding proteins"/>
    <property type="match status" value="1"/>
</dbReference>
<dbReference type="InterPro" id="IPR040582">
    <property type="entry name" value="OB_MalK-like"/>
</dbReference>
<keyword evidence="2" id="KW-1003">Cell membrane</keyword>
<dbReference type="OrthoDB" id="394852at2"/>
<feature type="domain" description="ABC transporter" evidence="8">
    <location>
        <begin position="44"/>
        <end position="399"/>
    </location>
</feature>
<dbReference type="PANTHER" id="PTHR43875:SF15">
    <property type="entry name" value="TREHALOSE IMPORT ATP-BINDING PROTEIN SUGC"/>
    <property type="match status" value="1"/>
</dbReference>
<dbReference type="PROSITE" id="PS50893">
    <property type="entry name" value="ABC_TRANSPORTER_2"/>
    <property type="match status" value="1"/>
</dbReference>
<gene>
    <name evidence="9" type="primary">malK_3</name>
    <name evidence="9" type="ORF">NCTC10179_00392</name>
</gene>
<keyword evidence="3" id="KW-0547">Nucleotide-binding</keyword>
<name>A0A449B6L0_9BACT</name>
<dbReference type="Gene3D" id="2.40.50.100">
    <property type="match status" value="1"/>
</dbReference>
<keyword evidence="4 9" id="KW-0067">ATP-binding</keyword>
<evidence type="ECO:0000256" key="7">
    <source>
        <dbReference type="SAM" id="Coils"/>
    </source>
</evidence>
<keyword evidence="9" id="KW-0378">Hydrolase</keyword>
<feature type="coiled-coil region" evidence="7">
    <location>
        <begin position="234"/>
        <end position="278"/>
    </location>
</feature>
<evidence type="ECO:0000256" key="3">
    <source>
        <dbReference type="ARBA" id="ARBA00022741"/>
    </source>
</evidence>
<dbReference type="InterPro" id="IPR047641">
    <property type="entry name" value="ABC_transpr_MalK/UgpC-like"/>
</dbReference>
<keyword evidence="6" id="KW-0472">Membrane</keyword>
<dbReference type="InterPro" id="IPR008995">
    <property type="entry name" value="Mo/tungstate-bd_C_term_dom"/>
</dbReference>
<reference evidence="9 10" key="1">
    <citation type="submission" date="2019-01" db="EMBL/GenBank/DDBJ databases">
        <authorList>
            <consortium name="Pathogen Informatics"/>
        </authorList>
    </citation>
    <scope>NUCLEOTIDE SEQUENCE [LARGE SCALE GENOMIC DNA]</scope>
    <source>
        <strain evidence="9 10">NCTC10179</strain>
    </source>
</reference>
<dbReference type="EC" id="3.6.3.20" evidence="9"/>
<dbReference type="RefSeq" id="WP_051616986.1">
    <property type="nucleotide sequence ID" value="NZ_LR215039.1"/>
</dbReference>
<evidence type="ECO:0000313" key="9">
    <source>
        <dbReference type="EMBL" id="VEU76219.1"/>
    </source>
</evidence>
<dbReference type="EMBL" id="LR215039">
    <property type="protein sequence ID" value="VEU76219.1"/>
    <property type="molecule type" value="Genomic_DNA"/>
</dbReference>
<accession>A0A449B6L0</accession>
<dbReference type="GO" id="GO:0016887">
    <property type="term" value="F:ATP hydrolysis activity"/>
    <property type="evidence" value="ECO:0007669"/>
    <property type="project" value="InterPro"/>
</dbReference>
<dbReference type="SUPFAM" id="SSF50331">
    <property type="entry name" value="MOP-like"/>
    <property type="match status" value="1"/>
</dbReference>
<evidence type="ECO:0000256" key="6">
    <source>
        <dbReference type="ARBA" id="ARBA00023136"/>
    </source>
</evidence>
<keyword evidence="1" id="KW-0813">Transport</keyword>
<dbReference type="Pfam" id="PF00005">
    <property type="entry name" value="ABC_tran"/>
    <property type="match status" value="2"/>
</dbReference>
<dbReference type="GO" id="GO:0055052">
    <property type="term" value="C:ATP-binding cassette (ABC) transporter complex, substrate-binding subunit-containing"/>
    <property type="evidence" value="ECO:0007669"/>
    <property type="project" value="TreeGrafter"/>
</dbReference>
<dbReference type="GO" id="GO:0005524">
    <property type="term" value="F:ATP binding"/>
    <property type="evidence" value="ECO:0007669"/>
    <property type="project" value="UniProtKB-KW"/>
</dbReference>
<evidence type="ECO:0000313" key="10">
    <source>
        <dbReference type="Proteomes" id="UP000289497"/>
    </source>
</evidence>
<dbReference type="KEGG" id="mcou:NCTC10179_00392"/>
<evidence type="ECO:0000259" key="8">
    <source>
        <dbReference type="PROSITE" id="PS50893"/>
    </source>
</evidence>
<dbReference type="Proteomes" id="UP000289497">
    <property type="component" value="Chromosome"/>
</dbReference>
<keyword evidence="10" id="KW-1185">Reference proteome</keyword>
<proteinExistence type="predicted"/>
<dbReference type="InterPro" id="IPR003439">
    <property type="entry name" value="ABC_transporter-like_ATP-bd"/>
</dbReference>